<evidence type="ECO:0000313" key="2">
    <source>
        <dbReference type="EMBL" id="GAA2153782.1"/>
    </source>
</evidence>
<feature type="domain" description="HTH cro/C1-type" evidence="1">
    <location>
        <begin position="14"/>
        <end position="67"/>
    </location>
</feature>
<dbReference type="InterPro" id="IPR010982">
    <property type="entry name" value="Lambda_DNA-bd_dom_sf"/>
</dbReference>
<dbReference type="EMBL" id="BAAAMR010000063">
    <property type="protein sequence ID" value="GAA2153782.1"/>
    <property type="molecule type" value="Genomic_DNA"/>
</dbReference>
<dbReference type="Pfam" id="PF13560">
    <property type="entry name" value="HTH_31"/>
    <property type="match status" value="1"/>
</dbReference>
<dbReference type="SMART" id="SM00530">
    <property type="entry name" value="HTH_XRE"/>
    <property type="match status" value="1"/>
</dbReference>
<dbReference type="SUPFAM" id="SSF47413">
    <property type="entry name" value="lambda repressor-like DNA-binding domains"/>
    <property type="match status" value="1"/>
</dbReference>
<evidence type="ECO:0000313" key="3">
    <source>
        <dbReference type="Proteomes" id="UP001501020"/>
    </source>
</evidence>
<name>A0ABN3A4I8_9ACTN</name>
<dbReference type="InterPro" id="IPR001387">
    <property type="entry name" value="Cro/C1-type_HTH"/>
</dbReference>
<protein>
    <submittedName>
        <fullName evidence="2">Helix-turn-helix transcriptional regulator</fullName>
    </submittedName>
</protein>
<dbReference type="Gene3D" id="1.10.260.40">
    <property type="entry name" value="lambda repressor-like DNA-binding domains"/>
    <property type="match status" value="1"/>
</dbReference>
<accession>A0ABN3A4I8</accession>
<organism evidence="2 3">
    <name type="scientific">Actinomadura napierensis</name>
    <dbReference type="NCBI Taxonomy" id="267854"/>
    <lineage>
        <taxon>Bacteria</taxon>
        <taxon>Bacillati</taxon>
        <taxon>Actinomycetota</taxon>
        <taxon>Actinomycetes</taxon>
        <taxon>Streptosporangiales</taxon>
        <taxon>Thermomonosporaceae</taxon>
        <taxon>Actinomadura</taxon>
    </lineage>
</organism>
<comment type="caution">
    <text evidence="2">The sequence shown here is derived from an EMBL/GenBank/DDBJ whole genome shotgun (WGS) entry which is preliminary data.</text>
</comment>
<dbReference type="Pfam" id="PF19054">
    <property type="entry name" value="DUF5753"/>
    <property type="match status" value="1"/>
</dbReference>
<reference evidence="2 3" key="1">
    <citation type="journal article" date="2019" name="Int. J. Syst. Evol. Microbiol.">
        <title>The Global Catalogue of Microorganisms (GCM) 10K type strain sequencing project: providing services to taxonomists for standard genome sequencing and annotation.</title>
        <authorList>
            <consortium name="The Broad Institute Genomics Platform"/>
            <consortium name="The Broad Institute Genome Sequencing Center for Infectious Disease"/>
            <person name="Wu L."/>
            <person name="Ma J."/>
        </authorList>
    </citation>
    <scope>NUCLEOTIDE SEQUENCE [LARGE SCALE GENOMIC DNA]</scope>
    <source>
        <strain evidence="2 3">JCM 13850</strain>
    </source>
</reference>
<sequence>MAENQARIFFGEELRRMREKAKLTGKELADALGCTPQWISTMESGRKVSEQSAKDLDTYFKTDGHFYRLWKHANKVEVQITLPPGFTEYAEREKKASAIRVFSALLVNGMFQNKQYASAVLGAERASGTDELVEQRLERQAVFLRDPPPFAWFALDETVLHRMVGGSEVMKTQLAFLLELSERPNIMINVVPQNVGYHAGLGGSFTILGFDGSDVAYSESAGVGTLIEQPDKVAGFALRWDLLRGHALPVAESRALIRTVLESL</sequence>
<dbReference type="InterPro" id="IPR043917">
    <property type="entry name" value="DUF5753"/>
</dbReference>
<evidence type="ECO:0000259" key="1">
    <source>
        <dbReference type="PROSITE" id="PS50943"/>
    </source>
</evidence>
<keyword evidence="3" id="KW-1185">Reference proteome</keyword>
<dbReference type="PROSITE" id="PS50943">
    <property type="entry name" value="HTH_CROC1"/>
    <property type="match status" value="1"/>
</dbReference>
<proteinExistence type="predicted"/>
<dbReference type="RefSeq" id="WP_344274624.1">
    <property type="nucleotide sequence ID" value="NZ_BAAAMR010000063.1"/>
</dbReference>
<dbReference type="CDD" id="cd00093">
    <property type="entry name" value="HTH_XRE"/>
    <property type="match status" value="1"/>
</dbReference>
<dbReference type="Proteomes" id="UP001501020">
    <property type="component" value="Unassembled WGS sequence"/>
</dbReference>
<gene>
    <name evidence="2" type="ORF">GCM10009727_60420</name>
</gene>